<sequence>MCILNILFIVLFNTMFKDVISIRSMLCRRVEVKIACVEKNTWVFDRNSQTCISVIPDQEPCGHFVSEKACKDLCLRTNQKYFWINEKRRKFK</sequence>
<name>A0A0J9R0I8_DROSI</name>
<evidence type="ECO:0000256" key="1">
    <source>
        <dbReference type="SAM" id="SignalP"/>
    </source>
</evidence>
<feature type="chain" id="PRO_5005321095" description="Seminal fluid protein" evidence="1">
    <location>
        <begin position="22"/>
        <end position="92"/>
    </location>
</feature>
<feature type="signal peptide" evidence="1">
    <location>
        <begin position="1"/>
        <end position="21"/>
    </location>
</feature>
<evidence type="ECO:0000313" key="2">
    <source>
        <dbReference type="EMBL" id="KMY89792.1"/>
    </source>
</evidence>
<dbReference type="AlphaFoldDB" id="A0A0J9R0I8"/>
<reference evidence="2" key="3">
    <citation type="submission" date="2015-04" db="EMBL/GenBank/DDBJ databases">
        <authorList>
            <consortium name="FlyBase"/>
        </authorList>
    </citation>
    <scope>NUCLEOTIDE SEQUENCE</scope>
    <source>
        <strain evidence="2">W501</strain>
    </source>
</reference>
<reference evidence="2" key="2">
    <citation type="submission" date="2014-06" db="EMBL/GenBank/DDBJ databases">
        <authorList>
            <person name="Hu T."/>
            <person name="Eisen M.B."/>
            <person name="Thornton K.R."/>
            <person name="Andolfatto P."/>
        </authorList>
    </citation>
    <scope>NUCLEOTIDE SEQUENCE</scope>
    <source>
        <strain evidence="2">W501</strain>
    </source>
</reference>
<evidence type="ECO:0008006" key="3">
    <source>
        <dbReference type="Google" id="ProtNLM"/>
    </source>
</evidence>
<gene>
    <name evidence="2" type="primary">Dsim\GD27410</name>
    <name evidence="2" type="ORF">Dsimw501_GD27410</name>
</gene>
<dbReference type="OrthoDB" id="7821988at2759"/>
<dbReference type="Proteomes" id="UP000035880">
    <property type="component" value="Chromosome 2L"/>
</dbReference>
<proteinExistence type="predicted"/>
<protein>
    <recommendedName>
        <fullName evidence="3">Seminal fluid protein</fullName>
    </recommendedName>
</protein>
<organism evidence="2">
    <name type="scientific">Drosophila simulans</name>
    <name type="common">Fruit fly</name>
    <dbReference type="NCBI Taxonomy" id="7240"/>
    <lineage>
        <taxon>Eukaryota</taxon>
        <taxon>Metazoa</taxon>
        <taxon>Ecdysozoa</taxon>
        <taxon>Arthropoda</taxon>
        <taxon>Hexapoda</taxon>
        <taxon>Insecta</taxon>
        <taxon>Pterygota</taxon>
        <taxon>Neoptera</taxon>
        <taxon>Endopterygota</taxon>
        <taxon>Diptera</taxon>
        <taxon>Brachycera</taxon>
        <taxon>Muscomorpha</taxon>
        <taxon>Ephydroidea</taxon>
        <taxon>Drosophilidae</taxon>
        <taxon>Drosophila</taxon>
        <taxon>Sophophora</taxon>
    </lineage>
</organism>
<keyword evidence="1" id="KW-0732">Signal</keyword>
<accession>A0A0J9R0I8</accession>
<dbReference type="Bgee" id="FBgn0268700">
    <property type="expression patterns" value="Expressed in male reproductive system and 2 other cell types or tissues"/>
</dbReference>
<dbReference type="KEGG" id="dsi:Dsimw501_GD27410"/>
<reference evidence="2" key="1">
    <citation type="journal article" date="2013" name="Genome Res.">
        <title>A second-generation assembly of the Drosophila simulans genome provides new insights into patterns of lineage-specific divergence.</title>
        <authorList>
            <person name="Hu T.T."/>
            <person name="Eisen M.B."/>
            <person name="Thornton K.R."/>
            <person name="Andolfatto P."/>
        </authorList>
    </citation>
    <scope>NUCLEOTIDE SEQUENCE [LARGE SCALE GENOMIC DNA]</scope>
    <source>
        <strain evidence="2">W501</strain>
    </source>
</reference>
<dbReference type="EMBL" id="CM002910">
    <property type="protein sequence ID" value="KMY89792.1"/>
    <property type="molecule type" value="Genomic_DNA"/>
</dbReference>